<keyword evidence="2" id="KW-0472">Membrane</keyword>
<keyword evidence="2" id="KW-0812">Transmembrane</keyword>
<name>A0A0R2UJG0_9GAMM</name>
<keyword evidence="2" id="KW-1133">Transmembrane helix</keyword>
<dbReference type="GO" id="GO:0140359">
    <property type="term" value="F:ABC-type transporter activity"/>
    <property type="evidence" value="ECO:0007669"/>
    <property type="project" value="InterPro"/>
</dbReference>
<dbReference type="Proteomes" id="UP000051213">
    <property type="component" value="Unassembled WGS sequence"/>
</dbReference>
<feature type="transmembrane region" description="Helical" evidence="2">
    <location>
        <begin position="219"/>
        <end position="241"/>
    </location>
</feature>
<evidence type="ECO:0000313" key="3">
    <source>
        <dbReference type="EMBL" id="KRO97472.1"/>
    </source>
</evidence>
<gene>
    <name evidence="3" type="ORF">ABS24_00255</name>
</gene>
<evidence type="ECO:0000313" key="4">
    <source>
        <dbReference type="Proteomes" id="UP000051213"/>
    </source>
</evidence>
<feature type="transmembrane region" description="Helical" evidence="2">
    <location>
        <begin position="172"/>
        <end position="193"/>
    </location>
</feature>
<dbReference type="PANTHER" id="PTHR43471">
    <property type="entry name" value="ABC TRANSPORTER PERMEASE"/>
    <property type="match status" value="1"/>
</dbReference>
<reference evidence="3 4" key="1">
    <citation type="submission" date="2015-10" db="EMBL/GenBank/DDBJ databases">
        <title>Metagenome-Assembled Genomes uncover a global brackish microbiome.</title>
        <authorList>
            <person name="Hugerth L.W."/>
            <person name="Larsson J."/>
            <person name="Alneberg J."/>
            <person name="Lindh M.V."/>
            <person name="Legrand C."/>
            <person name="Pinhassi J."/>
            <person name="Andersson A.F."/>
        </authorList>
    </citation>
    <scope>NUCLEOTIDE SEQUENCE [LARGE SCALE GENOMIC DNA]</scope>
    <source>
        <strain evidence="3">BACL26 MAG-121220-bin70</strain>
    </source>
</reference>
<comment type="caution">
    <text evidence="3">The sequence shown here is derived from an EMBL/GenBank/DDBJ whole genome shotgun (WGS) entry which is preliminary data.</text>
</comment>
<proteinExistence type="predicted"/>
<feature type="transmembrane region" description="Helical" evidence="2">
    <location>
        <begin position="345"/>
        <end position="364"/>
    </location>
</feature>
<evidence type="ECO:0000256" key="2">
    <source>
        <dbReference type="SAM" id="Phobius"/>
    </source>
</evidence>
<feature type="transmembrane region" description="Helical" evidence="2">
    <location>
        <begin position="261"/>
        <end position="285"/>
    </location>
</feature>
<protein>
    <submittedName>
        <fullName evidence="3">Transporter</fullName>
    </submittedName>
</protein>
<dbReference type="GO" id="GO:0005886">
    <property type="term" value="C:plasma membrane"/>
    <property type="evidence" value="ECO:0007669"/>
    <property type="project" value="UniProtKB-SubCell"/>
</dbReference>
<keyword evidence="1" id="KW-0175">Coiled coil</keyword>
<sequence length="379" mass="41893">MNNRFWSLLRKELMDAIRDKRSVIAGLYYAIFVPILMAVMMMVIIDKLTSPEDFKITINNSSAAADLVVYLDNQGIRHSSDKTETKAIELTIGASYAEQMRLAEPAEVILIADGSEENLQSAIRRTERALQRYSAEMASLRLIARGINPIIMNSLNVKMQDQATTESKGGQLIAMIILVILLSVFVSGMNLAIDTSAGERERNSLALLLSHPISLRQLVVSKVCAVSVFGMLGLVLVLIVSKFVYPMVPWQELGFNVDININFMMAALIAGAFVAVLAASMQLFVSFMAKSFKEAQTYITFVMFVPMILSYAVTFDFATDELRWAPVTGQLQALIDVMKGKEIPLLQLAVSCLSTLLISIALMLGMERLLKSEKIVFGL</sequence>
<dbReference type="PANTHER" id="PTHR43471:SF3">
    <property type="entry name" value="ABC TRANSPORTER PERMEASE PROTEIN NATB"/>
    <property type="match status" value="1"/>
</dbReference>
<accession>A0A0R2UJG0</accession>
<dbReference type="EMBL" id="LICA01000001">
    <property type="protein sequence ID" value="KRO97472.1"/>
    <property type="molecule type" value="Genomic_DNA"/>
</dbReference>
<dbReference type="AlphaFoldDB" id="A0A0R2UJG0"/>
<dbReference type="Pfam" id="PF12679">
    <property type="entry name" value="ABC2_membrane_2"/>
    <property type="match status" value="1"/>
</dbReference>
<feature type="coiled-coil region" evidence="1">
    <location>
        <begin position="116"/>
        <end position="143"/>
    </location>
</feature>
<feature type="transmembrane region" description="Helical" evidence="2">
    <location>
        <begin position="21"/>
        <end position="45"/>
    </location>
</feature>
<feature type="transmembrane region" description="Helical" evidence="2">
    <location>
        <begin position="297"/>
        <end position="318"/>
    </location>
</feature>
<organism evidence="3 4">
    <name type="scientific">SAR92 bacterium BACL26 MAG-121220-bin70</name>
    <dbReference type="NCBI Taxonomy" id="1655626"/>
    <lineage>
        <taxon>Bacteria</taxon>
        <taxon>Pseudomonadati</taxon>
        <taxon>Pseudomonadota</taxon>
        <taxon>Gammaproteobacteria</taxon>
        <taxon>Cellvibrionales</taxon>
        <taxon>Porticoccaceae</taxon>
        <taxon>SAR92 clade</taxon>
    </lineage>
</organism>
<evidence type="ECO:0000256" key="1">
    <source>
        <dbReference type="SAM" id="Coils"/>
    </source>
</evidence>